<organism evidence="3 4">
    <name type="scientific">Hypsizygus marmoreus</name>
    <name type="common">White beech mushroom</name>
    <name type="synonym">Agaricus marmoreus</name>
    <dbReference type="NCBI Taxonomy" id="39966"/>
    <lineage>
        <taxon>Eukaryota</taxon>
        <taxon>Fungi</taxon>
        <taxon>Dikarya</taxon>
        <taxon>Basidiomycota</taxon>
        <taxon>Agaricomycotina</taxon>
        <taxon>Agaricomycetes</taxon>
        <taxon>Agaricomycetidae</taxon>
        <taxon>Agaricales</taxon>
        <taxon>Tricholomatineae</taxon>
        <taxon>Lyophyllaceae</taxon>
        <taxon>Hypsizygus</taxon>
    </lineage>
</organism>
<feature type="region of interest" description="Disordered" evidence="1">
    <location>
        <begin position="1"/>
        <end position="27"/>
    </location>
</feature>
<comment type="caution">
    <text evidence="3">The sequence shown here is derived from an EMBL/GenBank/DDBJ whole genome shotgun (WGS) entry which is preliminary data.</text>
</comment>
<reference evidence="3" key="1">
    <citation type="submission" date="2018-04" db="EMBL/GenBank/DDBJ databases">
        <title>Whole genome sequencing of Hypsizygus marmoreus.</title>
        <authorList>
            <person name="Choi I.-G."/>
            <person name="Min B."/>
            <person name="Kim J.-G."/>
            <person name="Kim S."/>
            <person name="Oh Y.-L."/>
            <person name="Kong W.-S."/>
            <person name="Park H."/>
            <person name="Jeong J."/>
            <person name="Song E.-S."/>
        </authorList>
    </citation>
    <scope>NUCLEOTIDE SEQUENCE [LARGE SCALE GENOMIC DNA]</scope>
    <source>
        <strain evidence="3">51987-8</strain>
    </source>
</reference>
<evidence type="ECO:0000313" key="4">
    <source>
        <dbReference type="Proteomes" id="UP000076154"/>
    </source>
</evidence>
<dbReference type="PANTHER" id="PTHR10672">
    <property type="entry name" value="ADDUCIN"/>
    <property type="match status" value="1"/>
</dbReference>
<evidence type="ECO:0000313" key="3">
    <source>
        <dbReference type="EMBL" id="RDB18235.1"/>
    </source>
</evidence>
<dbReference type="InParanoid" id="A0A369JCS7"/>
<name>A0A369JCS7_HYPMA</name>
<dbReference type="FunCoup" id="A0A369JCS7">
    <property type="interactions" value="2"/>
</dbReference>
<keyword evidence="4" id="KW-1185">Reference proteome</keyword>
<sequence>MSPSVDTVTSKHDAPQPLSDPQHPFNKVWRGNKEGTIRLNGIPSFTDPYAEREWIKEHMAAVFRFWGKMGYGDGVAGHITVRDPVLPGYYWMNPIAVHFSLMTKSKLVLVNPQGHVSPHGAQLPINAAGFFIHSAIHKARPDINAAAHCHSIHGKAWSVFGKPVDISTQDSCALYDNHAVYENFGGVVLAREEGENIARALGPKFKTCILQNHGLLTLGNTVDEAAHLFTTLDRQCYVQLLTEACTSRQRTLISKEDAEFSAKVIQEPNVMYLDFQPEFDLLVEETNGAFLK</sequence>
<dbReference type="SUPFAM" id="SSF53639">
    <property type="entry name" value="AraD/HMP-PK domain-like"/>
    <property type="match status" value="1"/>
</dbReference>
<dbReference type="Proteomes" id="UP000076154">
    <property type="component" value="Unassembled WGS sequence"/>
</dbReference>
<proteinExistence type="predicted"/>
<evidence type="ECO:0000259" key="2">
    <source>
        <dbReference type="SMART" id="SM01007"/>
    </source>
</evidence>
<protein>
    <submittedName>
        <fullName evidence="3">Meiotically up-regulated gene 14 protein</fullName>
    </submittedName>
</protein>
<dbReference type="AlphaFoldDB" id="A0A369JCS7"/>
<dbReference type="InterPro" id="IPR001303">
    <property type="entry name" value="Aldolase_II/adducin_N"/>
</dbReference>
<dbReference type="EMBL" id="LUEZ02000106">
    <property type="protein sequence ID" value="RDB18235.1"/>
    <property type="molecule type" value="Genomic_DNA"/>
</dbReference>
<gene>
    <name evidence="3" type="primary">mug14_1</name>
    <name evidence="3" type="ORF">Hypma_000625</name>
</gene>
<dbReference type="Gene3D" id="3.40.225.10">
    <property type="entry name" value="Class II aldolase/adducin N-terminal domain"/>
    <property type="match status" value="1"/>
</dbReference>
<dbReference type="FunFam" id="3.40.225.10:FF:000009">
    <property type="entry name" value="Class II aldolase/adducin N-terminal"/>
    <property type="match status" value="1"/>
</dbReference>
<dbReference type="OrthoDB" id="3238794at2759"/>
<dbReference type="InterPro" id="IPR036409">
    <property type="entry name" value="Aldolase_II/adducin_N_sf"/>
</dbReference>
<accession>A0A369JCS7</accession>
<dbReference type="Pfam" id="PF00596">
    <property type="entry name" value="Aldolase_II"/>
    <property type="match status" value="1"/>
</dbReference>
<dbReference type="NCBIfam" id="NF004855">
    <property type="entry name" value="PRK06208.1"/>
    <property type="match status" value="1"/>
</dbReference>
<dbReference type="SMART" id="SM01007">
    <property type="entry name" value="Aldolase_II"/>
    <property type="match status" value="1"/>
</dbReference>
<dbReference type="GO" id="GO:0005856">
    <property type="term" value="C:cytoskeleton"/>
    <property type="evidence" value="ECO:0007669"/>
    <property type="project" value="TreeGrafter"/>
</dbReference>
<evidence type="ECO:0000256" key="1">
    <source>
        <dbReference type="SAM" id="MobiDB-lite"/>
    </source>
</evidence>
<dbReference type="InterPro" id="IPR051017">
    <property type="entry name" value="Aldolase-II_Adducin_sf"/>
</dbReference>
<dbReference type="PANTHER" id="PTHR10672:SF40">
    <property type="entry name" value="CLASS II ALDOLASE_ADDUCIN DOMAIN PROTEIN (AFU_ORTHOLOGUE AFUA_3G09800)"/>
    <property type="match status" value="1"/>
</dbReference>
<dbReference type="STRING" id="39966.A0A369JCS7"/>
<dbReference type="GO" id="GO:0051015">
    <property type="term" value="F:actin filament binding"/>
    <property type="evidence" value="ECO:0007669"/>
    <property type="project" value="TreeGrafter"/>
</dbReference>
<feature type="domain" description="Class II aldolase/adducin N-terminal" evidence="2">
    <location>
        <begin position="57"/>
        <end position="240"/>
    </location>
</feature>